<dbReference type="PANTHER" id="PTHR48465:SF1">
    <property type="entry name" value="PROTEIN SSUH2 HOMOLOG"/>
    <property type="match status" value="1"/>
</dbReference>
<dbReference type="EMBL" id="LNIX01000006">
    <property type="protein sequence ID" value="OXA52751.1"/>
    <property type="molecule type" value="Genomic_DNA"/>
</dbReference>
<dbReference type="OrthoDB" id="3355217at2759"/>
<proteinExistence type="predicted"/>
<gene>
    <name evidence="2" type="ORF">Fcan01_12228</name>
</gene>
<dbReference type="InterPro" id="IPR052789">
    <property type="entry name" value="SSUH2_homolog"/>
</dbReference>
<dbReference type="AlphaFoldDB" id="A0A226E792"/>
<sequence>MKPRGHRSERARARLEFRHSKPTRGSVANPFGHSRGSLTPDGVYEPYSDPFASFSLFQRRCRARSAGEDGDILPAAPPLEILDAVAGYEILSFDSVSIPPPEPYGDLGSLDPEQQQILGTWSPNPSPDYNLRTDIPQVTEPTARSALMGYVKNHCCWGGGAAKHMTITGIRHNSAYHYVLQTLTEKREARWSWSPHVAGDVDGPENGLAPAPWDIPAFPTKFFRTEIKAIEIPHTASIKPCHRCRGTGTLACPNCHGKGWTRCLSCQGEGWGLGSESRERCIVCGTSSHGHGRIDCNRCDTKGRVACSVCDSYGQLKCFIQLSVSWKVNIGEHITGADEIETDLLRGAEGQIGIEDFGVHLTPLPADVIADETLAMASIQLINEHIQNSSDSLLLAQRHQVRVIPVTCIDYKWKSHTANFQSSKVHNWSNEKNRIQGDTTYLLLAPYLRTPSSTCCFLLSVLFWRRKPTVDLTSPACEVKSIIIGPCPLLSSSVN</sequence>
<keyword evidence="3" id="KW-1185">Reference proteome</keyword>
<reference evidence="2 3" key="1">
    <citation type="submission" date="2015-12" db="EMBL/GenBank/DDBJ databases">
        <title>The genome of Folsomia candida.</title>
        <authorList>
            <person name="Faddeeva A."/>
            <person name="Derks M.F."/>
            <person name="Anvar Y."/>
            <person name="Smit S."/>
            <person name="Van Straalen N."/>
            <person name="Roelofs D."/>
        </authorList>
    </citation>
    <scope>NUCLEOTIDE SEQUENCE [LARGE SCALE GENOMIC DNA]</scope>
    <source>
        <strain evidence="2 3">VU population</strain>
        <tissue evidence="2">Whole body</tissue>
    </source>
</reference>
<evidence type="ECO:0000313" key="3">
    <source>
        <dbReference type="Proteomes" id="UP000198287"/>
    </source>
</evidence>
<evidence type="ECO:0000256" key="1">
    <source>
        <dbReference type="SAM" id="MobiDB-lite"/>
    </source>
</evidence>
<organism evidence="2 3">
    <name type="scientific">Folsomia candida</name>
    <name type="common">Springtail</name>
    <dbReference type="NCBI Taxonomy" id="158441"/>
    <lineage>
        <taxon>Eukaryota</taxon>
        <taxon>Metazoa</taxon>
        <taxon>Ecdysozoa</taxon>
        <taxon>Arthropoda</taxon>
        <taxon>Hexapoda</taxon>
        <taxon>Collembola</taxon>
        <taxon>Entomobryomorpha</taxon>
        <taxon>Isotomoidea</taxon>
        <taxon>Isotomidae</taxon>
        <taxon>Proisotominae</taxon>
        <taxon>Folsomia</taxon>
    </lineage>
</organism>
<feature type="region of interest" description="Disordered" evidence="1">
    <location>
        <begin position="1"/>
        <end position="36"/>
    </location>
</feature>
<dbReference type="Proteomes" id="UP000198287">
    <property type="component" value="Unassembled WGS sequence"/>
</dbReference>
<accession>A0A226E792</accession>
<protein>
    <submittedName>
        <fullName evidence="2">Protein SSUH2</fullName>
    </submittedName>
</protein>
<feature type="compositionally biased region" description="Basic and acidic residues" evidence="1">
    <location>
        <begin position="1"/>
        <end position="19"/>
    </location>
</feature>
<evidence type="ECO:0000313" key="2">
    <source>
        <dbReference type="EMBL" id="OXA52751.1"/>
    </source>
</evidence>
<dbReference type="OMA" id="DCEAKGY"/>
<comment type="caution">
    <text evidence="2">The sequence shown here is derived from an EMBL/GenBank/DDBJ whole genome shotgun (WGS) entry which is preliminary data.</text>
</comment>
<name>A0A226E792_FOLCA</name>
<dbReference type="PANTHER" id="PTHR48465">
    <property type="entry name" value="PROTEIN SSUH2 HOMOLOG"/>
    <property type="match status" value="1"/>
</dbReference>